<keyword evidence="4" id="KW-0735">Signal-anchor</keyword>
<dbReference type="GO" id="GO:0016413">
    <property type="term" value="F:O-acetyltransferase activity"/>
    <property type="evidence" value="ECO:0007669"/>
    <property type="project" value="InterPro"/>
</dbReference>
<evidence type="ECO:0000256" key="7">
    <source>
        <dbReference type="SAM" id="Phobius"/>
    </source>
</evidence>
<feature type="domain" description="Trichome birefringence-like C-terminal" evidence="8">
    <location>
        <begin position="142"/>
        <end position="288"/>
    </location>
</feature>
<comment type="similarity">
    <text evidence="2">Belongs to the PC-esterase family. TBL subfamily.</text>
</comment>
<evidence type="ECO:0000256" key="3">
    <source>
        <dbReference type="ARBA" id="ARBA00022692"/>
    </source>
</evidence>
<reference evidence="10" key="1">
    <citation type="submission" date="2014-07" db="EMBL/GenBank/DDBJ databases">
        <title>Identification of a novel salt tolerance gene in wild soybean by whole-genome sequencing.</title>
        <authorList>
            <person name="Lam H.-M."/>
            <person name="Qi X."/>
            <person name="Li M.-W."/>
            <person name="Liu X."/>
            <person name="Xie M."/>
            <person name="Ni M."/>
            <person name="Xu X."/>
        </authorList>
    </citation>
    <scope>NUCLEOTIDE SEQUENCE [LARGE SCALE GENOMIC DNA]</scope>
    <source>
        <tissue evidence="10">Root</tissue>
    </source>
</reference>
<accession>A0A0B2SF55</accession>
<organism evidence="10">
    <name type="scientific">Glycine soja</name>
    <name type="common">Wild soybean</name>
    <dbReference type="NCBI Taxonomy" id="3848"/>
    <lineage>
        <taxon>Eukaryota</taxon>
        <taxon>Viridiplantae</taxon>
        <taxon>Streptophyta</taxon>
        <taxon>Embryophyta</taxon>
        <taxon>Tracheophyta</taxon>
        <taxon>Spermatophyta</taxon>
        <taxon>Magnoliopsida</taxon>
        <taxon>eudicotyledons</taxon>
        <taxon>Gunneridae</taxon>
        <taxon>Pentapetalae</taxon>
        <taxon>rosids</taxon>
        <taxon>fabids</taxon>
        <taxon>Fabales</taxon>
        <taxon>Fabaceae</taxon>
        <taxon>Papilionoideae</taxon>
        <taxon>50 kb inversion clade</taxon>
        <taxon>NPAAA clade</taxon>
        <taxon>indigoferoid/millettioid clade</taxon>
        <taxon>Phaseoleae</taxon>
        <taxon>Glycine</taxon>
        <taxon>Glycine subgen. Soja</taxon>
    </lineage>
</organism>
<evidence type="ECO:0000313" key="10">
    <source>
        <dbReference type="EMBL" id="KHN42904.1"/>
    </source>
</evidence>
<sequence>MIPSGIMKYPRGKLPLPIIVITTCVLVFVAILYVERLSFLSSKSIFKFKPCPRKTTKTKSSDKKADEEVVVVNASTWIDDRFDFDPEECNVANGKWVFNHSIKPLYSDISCPYIDRQFSCVKNGRNDSDYHHWEWQPEDCTLPRFNPELALRKLQGKRLLFVGDSLQRNQWESFVCLVEWVIPHKHKSMQLGRVHSVFTAKAYNATIEFYWAPYLVESNSDIDIIDIKKRIIKVDAIAERAKDWTGVDILVFNTYVWWMSGIRIKTIWGSFANGQEGYEEFDTPVAYKSQDWGNMEGVKCFNETKPVRKKKHWGTGSDKRIMSVVAKVTKKMKVPVTFINITQISEYRIDGHCSVYTETGGKLLTEEERANPQNADCIHWCLPGVPDTWNQILLAML</sequence>
<evidence type="ECO:0000259" key="8">
    <source>
        <dbReference type="Pfam" id="PF13839"/>
    </source>
</evidence>
<dbReference type="AlphaFoldDB" id="A0A0B2SF55"/>
<evidence type="ECO:0000256" key="6">
    <source>
        <dbReference type="ARBA" id="ARBA00023136"/>
    </source>
</evidence>
<comment type="subcellular location">
    <subcellularLocation>
        <location evidence="1">Membrane</location>
        <topology evidence="1">Single-pass membrane protein</topology>
    </subcellularLocation>
</comment>
<dbReference type="InterPro" id="IPR026057">
    <property type="entry name" value="TBL_C"/>
</dbReference>
<protein>
    <submittedName>
        <fullName evidence="10">Uncharacterized protein</fullName>
    </submittedName>
</protein>
<dbReference type="PANTHER" id="PTHR32285">
    <property type="entry name" value="PROTEIN TRICHOME BIREFRINGENCE-LIKE 9-RELATED"/>
    <property type="match status" value="1"/>
</dbReference>
<feature type="domain" description="Trichome birefringence-like N-terminal" evidence="9">
    <location>
        <begin position="87"/>
        <end position="140"/>
    </location>
</feature>
<proteinExistence type="inferred from homology"/>
<feature type="transmembrane region" description="Helical" evidence="7">
    <location>
        <begin position="14"/>
        <end position="34"/>
    </location>
</feature>
<gene>
    <name evidence="10" type="ORF">glysoja_048013</name>
</gene>
<dbReference type="Pfam" id="PF13839">
    <property type="entry name" value="PC-Esterase"/>
    <property type="match status" value="1"/>
</dbReference>
<keyword evidence="5 7" id="KW-1133">Transmembrane helix</keyword>
<dbReference type="Pfam" id="PF14416">
    <property type="entry name" value="PMR5N"/>
    <property type="match status" value="1"/>
</dbReference>
<dbReference type="GO" id="GO:0016020">
    <property type="term" value="C:membrane"/>
    <property type="evidence" value="ECO:0007669"/>
    <property type="project" value="UniProtKB-SubCell"/>
</dbReference>
<dbReference type="Proteomes" id="UP000053555">
    <property type="component" value="Unassembled WGS sequence"/>
</dbReference>
<evidence type="ECO:0000256" key="5">
    <source>
        <dbReference type="ARBA" id="ARBA00022989"/>
    </source>
</evidence>
<keyword evidence="3 7" id="KW-0812">Transmembrane</keyword>
<evidence type="ECO:0000256" key="1">
    <source>
        <dbReference type="ARBA" id="ARBA00004167"/>
    </source>
</evidence>
<dbReference type="InterPro" id="IPR025846">
    <property type="entry name" value="TBL_N"/>
</dbReference>
<dbReference type="EMBL" id="KN643962">
    <property type="protein sequence ID" value="KHN42904.1"/>
    <property type="molecule type" value="Genomic_DNA"/>
</dbReference>
<dbReference type="GO" id="GO:0005794">
    <property type="term" value="C:Golgi apparatus"/>
    <property type="evidence" value="ECO:0007669"/>
    <property type="project" value="TreeGrafter"/>
</dbReference>
<keyword evidence="6 7" id="KW-0472">Membrane</keyword>
<name>A0A0B2SF55_GLYSO</name>
<evidence type="ECO:0000256" key="4">
    <source>
        <dbReference type="ARBA" id="ARBA00022968"/>
    </source>
</evidence>
<evidence type="ECO:0000256" key="2">
    <source>
        <dbReference type="ARBA" id="ARBA00007727"/>
    </source>
</evidence>
<dbReference type="PANTHER" id="PTHR32285:SF179">
    <property type="entry name" value="PMR5_CAS1P GDSL_SGNH-LIKE ACYL-ESTERASE FAMILY PROTEIN"/>
    <property type="match status" value="1"/>
</dbReference>
<dbReference type="InterPro" id="IPR029962">
    <property type="entry name" value="TBL"/>
</dbReference>
<evidence type="ECO:0000259" key="9">
    <source>
        <dbReference type="Pfam" id="PF14416"/>
    </source>
</evidence>